<sequence>MRALQITEYGDNSVLSVTDVLLAAPTGDQVLIDVEAAALNPLDATLRAGYAQALMPLHFPATLGGDVAGVVAAVGPDVTGFAVGDRVYGNAYTLLGGSGAFAERALVPSGNLARIPGDLSFTDAASMPVAGTTAVEAIDHSLKLRPGQKVFISGGSGAVGSAAVQLAKLRGAHVVTTASGDGLDLVRELGADAVFDYTSTDFAEHLRDVDAVLDAVGGASLEKSYGILKRGGTLVTVIGEIDQAKADSLGLTVIRQGAQSDGVLAELTGYLADGAITPRVGCTFPLEEAAAAFAAIESRSVRGKIIVVP</sequence>
<evidence type="ECO:0000313" key="3">
    <source>
        <dbReference type="Proteomes" id="UP000523079"/>
    </source>
</evidence>
<dbReference type="AlphaFoldDB" id="A0A7W3ISU5"/>
<dbReference type="InterPro" id="IPR036291">
    <property type="entry name" value="NAD(P)-bd_dom_sf"/>
</dbReference>
<dbReference type="EMBL" id="JACGWT010000003">
    <property type="protein sequence ID" value="MBA8794621.1"/>
    <property type="molecule type" value="Genomic_DNA"/>
</dbReference>
<feature type="domain" description="Enoyl reductase (ER)" evidence="1">
    <location>
        <begin position="10"/>
        <end position="307"/>
    </location>
</feature>
<dbReference type="SMART" id="SM00829">
    <property type="entry name" value="PKS_ER"/>
    <property type="match status" value="1"/>
</dbReference>
<dbReference type="Proteomes" id="UP000523079">
    <property type="component" value="Unassembled WGS sequence"/>
</dbReference>
<reference evidence="2 3" key="1">
    <citation type="submission" date="2020-07" db="EMBL/GenBank/DDBJ databases">
        <title>Sequencing the genomes of 1000 actinobacteria strains.</title>
        <authorList>
            <person name="Klenk H.-P."/>
        </authorList>
    </citation>
    <scope>NUCLEOTIDE SEQUENCE [LARGE SCALE GENOMIC DNA]</scope>
    <source>
        <strain evidence="2 3">DSM 100723</strain>
    </source>
</reference>
<dbReference type="Pfam" id="PF08240">
    <property type="entry name" value="ADH_N"/>
    <property type="match status" value="1"/>
</dbReference>
<accession>A0A7W3ISU5</accession>
<proteinExistence type="predicted"/>
<dbReference type="Gene3D" id="3.40.50.720">
    <property type="entry name" value="NAD(P)-binding Rossmann-like Domain"/>
    <property type="match status" value="1"/>
</dbReference>
<dbReference type="CDD" id="cd05289">
    <property type="entry name" value="MDR_like_2"/>
    <property type="match status" value="1"/>
</dbReference>
<evidence type="ECO:0000313" key="2">
    <source>
        <dbReference type="EMBL" id="MBA8794621.1"/>
    </source>
</evidence>
<dbReference type="SUPFAM" id="SSF51735">
    <property type="entry name" value="NAD(P)-binding Rossmann-fold domains"/>
    <property type="match status" value="1"/>
</dbReference>
<dbReference type="PANTHER" id="PTHR11695:SF648">
    <property type="entry name" value="ZINC-BINDING OXIDOREDUCTASE"/>
    <property type="match status" value="1"/>
</dbReference>
<name>A0A7W3ISU5_9ACTN</name>
<protein>
    <submittedName>
        <fullName evidence="2">NADPH:quinone reductase-like Zn-dependent oxidoreductase</fullName>
    </submittedName>
</protein>
<dbReference type="SUPFAM" id="SSF50129">
    <property type="entry name" value="GroES-like"/>
    <property type="match status" value="1"/>
</dbReference>
<dbReference type="PANTHER" id="PTHR11695">
    <property type="entry name" value="ALCOHOL DEHYDROGENASE RELATED"/>
    <property type="match status" value="1"/>
</dbReference>
<dbReference type="RefSeq" id="WP_182560170.1">
    <property type="nucleotide sequence ID" value="NZ_JACGWT010000003.1"/>
</dbReference>
<dbReference type="InterPro" id="IPR020843">
    <property type="entry name" value="ER"/>
</dbReference>
<dbReference type="Gene3D" id="3.90.180.10">
    <property type="entry name" value="Medium-chain alcohol dehydrogenases, catalytic domain"/>
    <property type="match status" value="1"/>
</dbReference>
<dbReference type="InterPro" id="IPR011032">
    <property type="entry name" value="GroES-like_sf"/>
</dbReference>
<keyword evidence="3" id="KW-1185">Reference proteome</keyword>
<organism evidence="2 3">
    <name type="scientific">Microlunatus kandeliicorticis</name>
    <dbReference type="NCBI Taxonomy" id="1759536"/>
    <lineage>
        <taxon>Bacteria</taxon>
        <taxon>Bacillati</taxon>
        <taxon>Actinomycetota</taxon>
        <taxon>Actinomycetes</taxon>
        <taxon>Propionibacteriales</taxon>
        <taxon>Propionibacteriaceae</taxon>
        <taxon>Microlunatus</taxon>
    </lineage>
</organism>
<dbReference type="GO" id="GO:0016491">
    <property type="term" value="F:oxidoreductase activity"/>
    <property type="evidence" value="ECO:0007669"/>
    <property type="project" value="InterPro"/>
</dbReference>
<gene>
    <name evidence="2" type="ORF">FHX74_002240</name>
</gene>
<dbReference type="InterPro" id="IPR050700">
    <property type="entry name" value="YIM1/Zinc_Alcohol_DH_Fams"/>
</dbReference>
<dbReference type="Pfam" id="PF13602">
    <property type="entry name" value="ADH_zinc_N_2"/>
    <property type="match status" value="1"/>
</dbReference>
<dbReference type="InterPro" id="IPR013154">
    <property type="entry name" value="ADH-like_N"/>
</dbReference>
<comment type="caution">
    <text evidence="2">The sequence shown here is derived from an EMBL/GenBank/DDBJ whole genome shotgun (WGS) entry which is preliminary data.</text>
</comment>
<evidence type="ECO:0000259" key="1">
    <source>
        <dbReference type="SMART" id="SM00829"/>
    </source>
</evidence>